<dbReference type="Pfam" id="PF00150">
    <property type="entry name" value="Cellulase"/>
    <property type="match status" value="1"/>
</dbReference>
<evidence type="ECO:0000256" key="3">
    <source>
        <dbReference type="ARBA" id="ARBA00023001"/>
    </source>
</evidence>
<evidence type="ECO:0000256" key="6">
    <source>
        <dbReference type="ARBA" id="ARBA00023326"/>
    </source>
</evidence>
<evidence type="ECO:0000313" key="10">
    <source>
        <dbReference type="EMBL" id="KIZ06654.1"/>
    </source>
</evidence>
<feature type="signal peptide" evidence="8">
    <location>
        <begin position="1"/>
        <end position="21"/>
    </location>
</feature>
<dbReference type="EMBL" id="KK100346">
    <property type="protein sequence ID" value="KIZ06654.1"/>
    <property type="molecule type" value="Genomic_DNA"/>
</dbReference>
<dbReference type="InterPro" id="IPR001547">
    <property type="entry name" value="Glyco_hydro_5"/>
</dbReference>
<evidence type="ECO:0000256" key="4">
    <source>
        <dbReference type="ARBA" id="ARBA00023277"/>
    </source>
</evidence>
<dbReference type="InterPro" id="IPR017853">
    <property type="entry name" value="GH"/>
</dbReference>
<sequence>MRCVDVLVLVLALAGLSMAAAEKISVKGNQLVNEKGQPLKLRGINYFGFNNGQTMVYRMQLLGFNAVRLPFSFKDFNLKGRTDYIWCREASASEIRRTVSPPGFVPWSKPLPPPRAPLLVGGGRCNIGMPNNVFDRFLWVINYFAKAGFKIVIDNHVWLEDPTAYENPKLWVDSWQKLAAAVSKDPISRGVVMYDLVNEPDNKRIFWTERKGRPSLAKLYFDAMDAIQRPPGLYRRMSDSFGYLSTKGYCGKNKCLKWPVLLGEFSAPHSGAPQDTNAVEGLVKYINNEGDAKDGRHEPINLWFFWTWNNNSPDTNGGIVKENWADIGEGKARSMA</sequence>
<evidence type="ECO:0000256" key="7">
    <source>
        <dbReference type="RuleBase" id="RU361153"/>
    </source>
</evidence>
<evidence type="ECO:0000259" key="9">
    <source>
        <dbReference type="Pfam" id="PF00150"/>
    </source>
</evidence>
<evidence type="ECO:0000256" key="5">
    <source>
        <dbReference type="ARBA" id="ARBA00023295"/>
    </source>
</evidence>
<dbReference type="PANTHER" id="PTHR35923">
    <property type="entry name" value="MAJOR EXTRACELLULAR ENDOGLUCANASE"/>
    <property type="match status" value="1"/>
</dbReference>
<evidence type="ECO:0000256" key="1">
    <source>
        <dbReference type="ARBA" id="ARBA00005641"/>
    </source>
</evidence>
<evidence type="ECO:0000256" key="2">
    <source>
        <dbReference type="ARBA" id="ARBA00022801"/>
    </source>
</evidence>
<keyword evidence="4" id="KW-0119">Carbohydrate metabolism</keyword>
<dbReference type="Gene3D" id="3.20.20.80">
    <property type="entry name" value="Glycosidases"/>
    <property type="match status" value="2"/>
</dbReference>
<organism evidence="10 11">
    <name type="scientific">Monoraphidium neglectum</name>
    <dbReference type="NCBI Taxonomy" id="145388"/>
    <lineage>
        <taxon>Eukaryota</taxon>
        <taxon>Viridiplantae</taxon>
        <taxon>Chlorophyta</taxon>
        <taxon>core chlorophytes</taxon>
        <taxon>Chlorophyceae</taxon>
        <taxon>CS clade</taxon>
        <taxon>Sphaeropleales</taxon>
        <taxon>Selenastraceae</taxon>
        <taxon>Monoraphidium</taxon>
    </lineage>
</organism>
<accession>A0A0D2LJY8</accession>
<protein>
    <recommendedName>
        <fullName evidence="9">Glycoside hydrolase family 5 domain-containing protein</fullName>
    </recommendedName>
</protein>
<dbReference type="OrthoDB" id="530768at2759"/>
<dbReference type="AlphaFoldDB" id="A0A0D2LJY8"/>
<feature type="domain" description="Glycoside hydrolase family 5" evidence="9">
    <location>
        <begin position="130"/>
        <end position="207"/>
    </location>
</feature>
<dbReference type="RefSeq" id="XP_013905673.1">
    <property type="nucleotide sequence ID" value="XM_014050219.1"/>
</dbReference>
<evidence type="ECO:0000313" key="11">
    <source>
        <dbReference type="Proteomes" id="UP000054498"/>
    </source>
</evidence>
<name>A0A0D2LJY8_9CHLO</name>
<reference evidence="10 11" key="1">
    <citation type="journal article" date="2013" name="BMC Genomics">
        <title>Reconstruction of the lipid metabolism for the microalga Monoraphidium neglectum from its genome sequence reveals characteristics suitable for biofuel production.</title>
        <authorList>
            <person name="Bogen C."/>
            <person name="Al-Dilaimi A."/>
            <person name="Albersmeier A."/>
            <person name="Wichmann J."/>
            <person name="Grundmann M."/>
            <person name="Rupp O."/>
            <person name="Lauersen K.J."/>
            <person name="Blifernez-Klassen O."/>
            <person name="Kalinowski J."/>
            <person name="Goesmann A."/>
            <person name="Mussgnug J.H."/>
            <person name="Kruse O."/>
        </authorList>
    </citation>
    <scope>NUCLEOTIDE SEQUENCE [LARGE SCALE GENOMIC DNA]</scope>
    <source>
        <strain evidence="10 11">SAG 48.87</strain>
    </source>
</reference>
<evidence type="ECO:0000256" key="8">
    <source>
        <dbReference type="SAM" id="SignalP"/>
    </source>
</evidence>
<keyword evidence="8" id="KW-0732">Signal</keyword>
<dbReference type="Proteomes" id="UP000054498">
    <property type="component" value="Unassembled WGS sequence"/>
</dbReference>
<gene>
    <name evidence="10" type="ORF">MNEG_1306</name>
</gene>
<feature type="chain" id="PRO_5002246400" description="Glycoside hydrolase family 5 domain-containing protein" evidence="8">
    <location>
        <begin position="22"/>
        <end position="336"/>
    </location>
</feature>
<dbReference type="PANTHER" id="PTHR35923:SF2">
    <property type="entry name" value="ENDOGLUCANASE"/>
    <property type="match status" value="1"/>
</dbReference>
<dbReference type="GO" id="GO:0030245">
    <property type="term" value="P:cellulose catabolic process"/>
    <property type="evidence" value="ECO:0007669"/>
    <property type="project" value="UniProtKB-KW"/>
</dbReference>
<dbReference type="GeneID" id="25730484"/>
<dbReference type="SUPFAM" id="SSF51445">
    <property type="entry name" value="(Trans)glycosidases"/>
    <property type="match status" value="1"/>
</dbReference>
<keyword evidence="2 7" id="KW-0378">Hydrolase</keyword>
<keyword evidence="5 7" id="KW-0326">Glycosidase</keyword>
<dbReference type="GO" id="GO:0004553">
    <property type="term" value="F:hydrolase activity, hydrolyzing O-glycosyl compounds"/>
    <property type="evidence" value="ECO:0007669"/>
    <property type="project" value="InterPro"/>
</dbReference>
<dbReference type="KEGG" id="mng:MNEG_1306"/>
<keyword evidence="6" id="KW-0624">Polysaccharide degradation</keyword>
<comment type="similarity">
    <text evidence="1 7">Belongs to the glycosyl hydrolase 5 (cellulase A) family.</text>
</comment>
<dbReference type="STRING" id="145388.A0A0D2LJY8"/>
<keyword evidence="3" id="KW-0136">Cellulose degradation</keyword>
<keyword evidence="11" id="KW-1185">Reference proteome</keyword>
<proteinExistence type="inferred from homology"/>